<comment type="caution">
    <text evidence="1">The sequence shown here is derived from an EMBL/GenBank/DDBJ whole genome shotgun (WGS) entry which is preliminary data.</text>
</comment>
<evidence type="ECO:0000313" key="1">
    <source>
        <dbReference type="EMBL" id="KAK4674690.1"/>
    </source>
</evidence>
<keyword evidence="2" id="KW-1185">Reference proteome</keyword>
<dbReference type="GeneID" id="87925437"/>
<reference evidence="1 2" key="1">
    <citation type="journal article" date="2023" name="bioRxiv">
        <title>High-quality genome assemblies of four members of thePodospora anserinaspecies complex.</title>
        <authorList>
            <person name="Ament-Velasquez S.L."/>
            <person name="Vogan A.A."/>
            <person name="Wallerman O."/>
            <person name="Hartmann F."/>
            <person name="Gautier V."/>
            <person name="Silar P."/>
            <person name="Giraud T."/>
            <person name="Johannesson H."/>
        </authorList>
    </citation>
    <scope>NUCLEOTIDE SEQUENCE [LARGE SCALE GENOMIC DNA]</scope>
    <source>
        <strain evidence="1 2">CBS 411.78</strain>
    </source>
</reference>
<proteinExistence type="predicted"/>
<accession>A0ABR0I2T0</accession>
<evidence type="ECO:0000313" key="2">
    <source>
        <dbReference type="Proteomes" id="UP001326199"/>
    </source>
</evidence>
<gene>
    <name evidence="1" type="ORF">QC763_0026910</name>
</gene>
<dbReference type="Proteomes" id="UP001326199">
    <property type="component" value="Unassembled WGS sequence"/>
</dbReference>
<sequence>MLAAGYFSRRPEKRRLLPVRLYDSGTQVDGPLFEFTKYGKGAWMMPSERPMHQTSPGLTEC</sequence>
<organism evidence="1 2">
    <name type="scientific">Podospora pseudopauciseta</name>
    <dbReference type="NCBI Taxonomy" id="2093780"/>
    <lineage>
        <taxon>Eukaryota</taxon>
        <taxon>Fungi</taxon>
        <taxon>Dikarya</taxon>
        <taxon>Ascomycota</taxon>
        <taxon>Pezizomycotina</taxon>
        <taxon>Sordariomycetes</taxon>
        <taxon>Sordariomycetidae</taxon>
        <taxon>Sordariales</taxon>
        <taxon>Podosporaceae</taxon>
        <taxon>Podospora</taxon>
    </lineage>
</organism>
<protein>
    <submittedName>
        <fullName evidence="1">Uncharacterized protein</fullName>
    </submittedName>
</protein>
<name>A0ABR0I2T0_9PEZI</name>
<dbReference type="RefSeq" id="XP_062772012.1">
    <property type="nucleotide sequence ID" value="XM_062905465.1"/>
</dbReference>
<dbReference type="EMBL" id="JAFFHB010000001">
    <property type="protein sequence ID" value="KAK4674690.1"/>
    <property type="molecule type" value="Genomic_DNA"/>
</dbReference>